<evidence type="ECO:0000313" key="2">
    <source>
        <dbReference type="Proteomes" id="UP001607303"/>
    </source>
</evidence>
<protein>
    <submittedName>
        <fullName evidence="1">Amyloid protein-binding protein 2 isoform X1</fullName>
    </submittedName>
</protein>
<comment type="caution">
    <text evidence="1">The sequence shown here is derived from an EMBL/GenBank/DDBJ whole genome shotgun (WGS) entry which is preliminary data.</text>
</comment>
<proteinExistence type="predicted"/>
<dbReference type="AlphaFoldDB" id="A0ABD2D0H7"/>
<sequence>MAEGRKKLVQSTKTLYKLSVSAIADRLLTYRKHLVYLPENVLFDLYYQVKKLAMKEKLLFYFLTHSRSIKIDLLWNTLYQERRLCLLGMELGDLETFSRMLNVTNRRVHLLQSFQALMDHGTMVGKELAISYDICCIRVEENLAAHDKVINVGLRLGEFLSDAGWYTESERVLLACKKLSILDEPTPENLCRTLKCCCKLLHAQAAYYTFRGAAETHQLAMNTIQQLRCGGHTNNNYAALYGEFSVLFFIRSEYDEAYKQVFFAFMIRFAILCFRWGIEALKQLKPSLPPRVIIDVLRQVAKSCVVKREFQKAGLLIRQAVYLAKEIFDTDHPKYSDVLIDYGFYLLNYDCIVNSVSVYKAALDIRKAIFGKANLHVALAHEDLAYALYVREYNSGKFQEASDHAGKAIDIMEKLFAGVHIMLASAKRVKALILEEIALDNAPMPLSEQTLLQKSECLHLSALQLSKTTFGEINVQTAKHYGNLGRLYQSMRKFEEAEAMHLKSISIKEKLLGPEDYEVGLSVGHLASLYNFHMNRYRDAEKLYYRSIAISLKLFGKSYSGLEYDYRGLLHVYTKLDERDKVLEYTDIFNHWKELRDKYAQSEDQPIDLQKRPQPIEEVISAFFSM</sequence>
<gene>
    <name evidence="1" type="ORF">V1477_001000</name>
</gene>
<dbReference type="InterPro" id="IPR019734">
    <property type="entry name" value="TPR_rpt"/>
</dbReference>
<dbReference type="SMART" id="SM00028">
    <property type="entry name" value="TPR"/>
    <property type="match status" value="1"/>
</dbReference>
<dbReference type="InterPro" id="IPR011990">
    <property type="entry name" value="TPR-like_helical_dom_sf"/>
</dbReference>
<dbReference type="SUPFAM" id="SSF48452">
    <property type="entry name" value="TPR-like"/>
    <property type="match status" value="2"/>
</dbReference>
<dbReference type="EMBL" id="JAYRBN010000008">
    <property type="protein sequence ID" value="KAL2750897.1"/>
    <property type="molecule type" value="Genomic_DNA"/>
</dbReference>
<reference evidence="1 2" key="1">
    <citation type="journal article" date="2024" name="Ann. Entomol. Soc. Am.">
        <title>Genomic analyses of the southern and eastern yellowjacket wasps (Hymenoptera: Vespidae) reveal evolutionary signatures of social life.</title>
        <authorList>
            <person name="Catto M.A."/>
            <person name="Caine P.B."/>
            <person name="Orr S.E."/>
            <person name="Hunt B.G."/>
            <person name="Goodisman M.A.D."/>
        </authorList>
    </citation>
    <scope>NUCLEOTIDE SEQUENCE [LARGE SCALE GENOMIC DNA]</scope>
    <source>
        <strain evidence="1">232</strain>
        <tissue evidence="1">Head and thorax</tissue>
    </source>
</reference>
<keyword evidence="2" id="KW-1185">Reference proteome</keyword>
<dbReference type="InterPro" id="IPR042476">
    <property type="entry name" value="APPBP2"/>
</dbReference>
<organism evidence="1 2">
    <name type="scientific">Vespula maculifrons</name>
    <name type="common">Eastern yellow jacket</name>
    <name type="synonym">Wasp</name>
    <dbReference type="NCBI Taxonomy" id="7453"/>
    <lineage>
        <taxon>Eukaryota</taxon>
        <taxon>Metazoa</taxon>
        <taxon>Ecdysozoa</taxon>
        <taxon>Arthropoda</taxon>
        <taxon>Hexapoda</taxon>
        <taxon>Insecta</taxon>
        <taxon>Pterygota</taxon>
        <taxon>Neoptera</taxon>
        <taxon>Endopterygota</taxon>
        <taxon>Hymenoptera</taxon>
        <taxon>Apocrita</taxon>
        <taxon>Aculeata</taxon>
        <taxon>Vespoidea</taxon>
        <taxon>Vespidae</taxon>
        <taxon>Vespinae</taxon>
        <taxon>Vespula</taxon>
    </lineage>
</organism>
<dbReference type="Proteomes" id="UP001607303">
    <property type="component" value="Unassembled WGS sequence"/>
</dbReference>
<evidence type="ECO:0000313" key="1">
    <source>
        <dbReference type="EMBL" id="KAL2750897.1"/>
    </source>
</evidence>
<dbReference type="PANTHER" id="PTHR46575">
    <property type="entry name" value="AMYLOID PROTEIN-BINDING PROTEIN 2"/>
    <property type="match status" value="1"/>
</dbReference>
<dbReference type="Pfam" id="PF13374">
    <property type="entry name" value="TPR_10"/>
    <property type="match status" value="2"/>
</dbReference>
<dbReference type="PANTHER" id="PTHR46575:SF1">
    <property type="entry name" value="AMYLOID PROTEIN-BINDING PROTEIN 2"/>
    <property type="match status" value="1"/>
</dbReference>
<name>A0ABD2D0H7_VESMC</name>
<dbReference type="Gene3D" id="1.25.40.10">
    <property type="entry name" value="Tetratricopeptide repeat domain"/>
    <property type="match status" value="2"/>
</dbReference>
<accession>A0ABD2D0H7</accession>